<evidence type="ECO:0000313" key="1">
    <source>
        <dbReference type="EMBL" id="GAI06344.1"/>
    </source>
</evidence>
<feature type="non-terminal residue" evidence="1">
    <location>
        <position position="1"/>
    </location>
</feature>
<gene>
    <name evidence="1" type="ORF">S06H3_19472</name>
</gene>
<reference evidence="1" key="1">
    <citation type="journal article" date="2014" name="Front. Microbiol.">
        <title>High frequency of phylogenetically diverse reductive dehalogenase-homologous genes in deep subseafloor sedimentary metagenomes.</title>
        <authorList>
            <person name="Kawai M."/>
            <person name="Futagami T."/>
            <person name="Toyoda A."/>
            <person name="Takaki Y."/>
            <person name="Nishi S."/>
            <person name="Hori S."/>
            <person name="Arai W."/>
            <person name="Tsubouchi T."/>
            <person name="Morono Y."/>
            <person name="Uchiyama I."/>
            <person name="Ito T."/>
            <person name="Fujiyama A."/>
            <person name="Inagaki F."/>
            <person name="Takami H."/>
        </authorList>
    </citation>
    <scope>NUCLEOTIDE SEQUENCE</scope>
    <source>
        <strain evidence="1">Expedition CK06-06</strain>
    </source>
</reference>
<sequence>GLLLLARSTSLFLEGIIMPEDTEEEVKIEVSEEEAAMRPCSILEYRWASTYSDDKVFEFGKRNLISADCASIILDEREKQRAKSP</sequence>
<comment type="caution">
    <text evidence="1">The sequence shown here is derived from an EMBL/GenBank/DDBJ whole genome shotgun (WGS) entry which is preliminary data.</text>
</comment>
<proteinExistence type="predicted"/>
<accession>X1MIZ1</accession>
<name>X1MIZ1_9ZZZZ</name>
<dbReference type="EMBL" id="BARV01009977">
    <property type="protein sequence ID" value="GAI06344.1"/>
    <property type="molecule type" value="Genomic_DNA"/>
</dbReference>
<protein>
    <submittedName>
        <fullName evidence="1">Uncharacterized protein</fullName>
    </submittedName>
</protein>
<dbReference type="AlphaFoldDB" id="X1MIZ1"/>
<organism evidence="1">
    <name type="scientific">marine sediment metagenome</name>
    <dbReference type="NCBI Taxonomy" id="412755"/>
    <lineage>
        <taxon>unclassified sequences</taxon>
        <taxon>metagenomes</taxon>
        <taxon>ecological metagenomes</taxon>
    </lineage>
</organism>